<feature type="chain" id="PRO_5032519407" evidence="5">
    <location>
        <begin position="24"/>
        <end position="374"/>
    </location>
</feature>
<keyword evidence="1 4" id="KW-0349">Heme</keyword>
<evidence type="ECO:0000256" key="4">
    <source>
        <dbReference type="PROSITE-ProRule" id="PRU00433"/>
    </source>
</evidence>
<dbReference type="GO" id="GO:0009055">
    <property type="term" value="F:electron transfer activity"/>
    <property type="evidence" value="ECO:0007669"/>
    <property type="project" value="InterPro"/>
</dbReference>
<keyword evidence="3 4" id="KW-0408">Iron</keyword>
<keyword evidence="5" id="KW-0732">Signal</keyword>
<evidence type="ECO:0000256" key="5">
    <source>
        <dbReference type="SAM" id="SignalP"/>
    </source>
</evidence>
<dbReference type="AlphaFoldDB" id="A0A7M1AXR8"/>
<evidence type="ECO:0000313" key="8">
    <source>
        <dbReference type="Proteomes" id="UP000593910"/>
    </source>
</evidence>
<dbReference type="Gene3D" id="1.10.760.10">
    <property type="entry name" value="Cytochrome c-like domain"/>
    <property type="match status" value="2"/>
</dbReference>
<dbReference type="EMBL" id="CP041165">
    <property type="protein sequence ID" value="QOP42240.1"/>
    <property type="molecule type" value="Genomic_DNA"/>
</dbReference>
<dbReference type="PANTHER" id="PTHR35008:SF8">
    <property type="entry name" value="ALCOHOL DEHYDROGENASE CYTOCHROME C SUBUNIT"/>
    <property type="match status" value="1"/>
</dbReference>
<feature type="domain" description="Cytochrome c" evidence="6">
    <location>
        <begin position="93"/>
        <end position="193"/>
    </location>
</feature>
<dbReference type="PROSITE" id="PS51007">
    <property type="entry name" value="CYTC"/>
    <property type="match status" value="2"/>
</dbReference>
<evidence type="ECO:0000256" key="3">
    <source>
        <dbReference type="ARBA" id="ARBA00023004"/>
    </source>
</evidence>
<dbReference type="InterPro" id="IPR009056">
    <property type="entry name" value="Cyt_c-like_dom"/>
</dbReference>
<dbReference type="Proteomes" id="UP000593910">
    <property type="component" value="Chromosome"/>
</dbReference>
<feature type="domain" description="Cytochrome c" evidence="6">
    <location>
        <begin position="289"/>
        <end position="373"/>
    </location>
</feature>
<sequence>MIKISNKLLVSASVAALVSFGFSGCMETSAPVKHGMDGGVYYPIANGKTGPYHVNTTAHDMTINNGRVPTEDEYNAWNSDVMPDGTGLPEGEGTVEEGEEVYEAKCVMCHGDFGSGGGGYPALSKGNAYAMYETLTRQRLKPDTDGPSRFFGSYWAQASTMWWYIKDAMPHPATDTLTDDEVYALVAYVLNVNEMEIDGVPVDEDYVLNRENFLKIKMPAKDVYEPVIDGPQGPENVRAYYANPDNFGAVKVKRSERCMTNCQEPTVHVAEITVGISDFHPPMSAVRDLPAEEGSSSFDAKTAYTEACAMCHDTGAAPAPGDKGAWAPLLAKGMDAVYKNGLNGTDAGMPAKGGSSLSDKEFKLVVDYIVNQSK</sequence>
<keyword evidence="8" id="KW-1185">Reference proteome</keyword>
<accession>A0A7M1AXR8</accession>
<evidence type="ECO:0000256" key="1">
    <source>
        <dbReference type="ARBA" id="ARBA00022617"/>
    </source>
</evidence>
<reference evidence="7 8" key="1">
    <citation type="submission" date="2019-06" db="EMBL/GenBank/DDBJ databases">
        <title>Sulfurimonas gotlandica sp. nov., a chemoautotrophic and psychrotolerant epsilonproteobacterium isolated from a pelagic redoxcline, and an emended description of the genus Sulfurimonas.</title>
        <authorList>
            <person name="Wang S."/>
            <person name="Jiang L."/>
            <person name="Shao Z."/>
        </authorList>
    </citation>
    <scope>NUCLEOTIDE SEQUENCE [LARGE SCALE GENOMIC DNA]</scope>
    <source>
        <strain evidence="7 8">B2</strain>
    </source>
</reference>
<dbReference type="KEGG" id="smax:FJR03_11025"/>
<dbReference type="InterPro" id="IPR036909">
    <property type="entry name" value="Cyt_c-like_dom_sf"/>
</dbReference>
<evidence type="ECO:0000313" key="7">
    <source>
        <dbReference type="EMBL" id="QOP42240.1"/>
    </source>
</evidence>
<evidence type="ECO:0000256" key="2">
    <source>
        <dbReference type="ARBA" id="ARBA00022723"/>
    </source>
</evidence>
<dbReference type="PROSITE" id="PS51257">
    <property type="entry name" value="PROKAR_LIPOPROTEIN"/>
    <property type="match status" value="1"/>
</dbReference>
<protein>
    <submittedName>
        <fullName evidence="7">C-type cytochrome</fullName>
    </submittedName>
</protein>
<dbReference type="GO" id="GO:0020037">
    <property type="term" value="F:heme binding"/>
    <property type="evidence" value="ECO:0007669"/>
    <property type="project" value="InterPro"/>
</dbReference>
<feature type="signal peptide" evidence="5">
    <location>
        <begin position="1"/>
        <end position="23"/>
    </location>
</feature>
<gene>
    <name evidence="7" type="ORF">FJR03_11025</name>
</gene>
<dbReference type="SUPFAM" id="SSF46626">
    <property type="entry name" value="Cytochrome c"/>
    <property type="match status" value="2"/>
</dbReference>
<dbReference type="Pfam" id="PF00034">
    <property type="entry name" value="Cytochrom_C"/>
    <property type="match status" value="1"/>
</dbReference>
<name>A0A7M1AXR8_9BACT</name>
<evidence type="ECO:0000259" key="6">
    <source>
        <dbReference type="PROSITE" id="PS51007"/>
    </source>
</evidence>
<dbReference type="RefSeq" id="WP_193113561.1">
    <property type="nucleotide sequence ID" value="NZ_CP041165.1"/>
</dbReference>
<dbReference type="GO" id="GO:0046872">
    <property type="term" value="F:metal ion binding"/>
    <property type="evidence" value="ECO:0007669"/>
    <property type="project" value="UniProtKB-KW"/>
</dbReference>
<dbReference type="PANTHER" id="PTHR35008">
    <property type="entry name" value="BLL4482 PROTEIN-RELATED"/>
    <property type="match status" value="1"/>
</dbReference>
<dbReference type="InterPro" id="IPR051459">
    <property type="entry name" value="Cytochrome_c-type_DH"/>
</dbReference>
<keyword evidence="2 4" id="KW-0479">Metal-binding</keyword>
<dbReference type="Pfam" id="PF13442">
    <property type="entry name" value="Cytochrome_CBB3"/>
    <property type="match status" value="1"/>
</dbReference>
<proteinExistence type="predicted"/>
<organism evidence="7 8">
    <name type="scientific">Sulfurimonas marina</name>
    <dbReference type="NCBI Taxonomy" id="2590551"/>
    <lineage>
        <taxon>Bacteria</taxon>
        <taxon>Pseudomonadati</taxon>
        <taxon>Campylobacterota</taxon>
        <taxon>Epsilonproteobacteria</taxon>
        <taxon>Campylobacterales</taxon>
        <taxon>Sulfurimonadaceae</taxon>
        <taxon>Sulfurimonas</taxon>
    </lineage>
</organism>